<dbReference type="EMBL" id="AGYR01000004">
    <property type="protein sequence ID" value="ENZ19585.1"/>
    <property type="molecule type" value="Genomic_DNA"/>
</dbReference>
<dbReference type="PATRIC" id="fig|999408.3.peg.531"/>
<evidence type="ECO:0000313" key="1">
    <source>
        <dbReference type="EMBL" id="ENZ19585.1"/>
    </source>
</evidence>
<name>A0A0E2HH57_9FIRM</name>
<protein>
    <submittedName>
        <fullName evidence="1">Uncharacterized protein</fullName>
    </submittedName>
</protein>
<proteinExistence type="predicted"/>
<comment type="caution">
    <text evidence="1">The sequence shown here is derived from an EMBL/GenBank/DDBJ whole genome shotgun (WGS) entry which is preliminary data.</text>
</comment>
<reference evidence="1 2" key="1">
    <citation type="submission" date="2013-01" db="EMBL/GenBank/DDBJ databases">
        <title>The Genome Sequence of Clostridium clostridioforme 90A8.</title>
        <authorList>
            <consortium name="The Broad Institute Genome Sequencing Platform"/>
            <person name="Earl A."/>
            <person name="Ward D."/>
            <person name="Feldgarden M."/>
            <person name="Gevers D."/>
            <person name="Courvalin P."/>
            <person name="Lambert T."/>
            <person name="Walker B."/>
            <person name="Young S.K."/>
            <person name="Zeng Q."/>
            <person name="Gargeya S."/>
            <person name="Fitzgerald M."/>
            <person name="Haas B."/>
            <person name="Abouelleil A."/>
            <person name="Alvarado L."/>
            <person name="Arachchi H.M."/>
            <person name="Berlin A.M."/>
            <person name="Chapman S.B."/>
            <person name="Dewar J."/>
            <person name="Goldberg J."/>
            <person name="Griggs A."/>
            <person name="Gujja S."/>
            <person name="Hansen M."/>
            <person name="Howarth C."/>
            <person name="Imamovic A."/>
            <person name="Larimer J."/>
            <person name="McCowan C."/>
            <person name="Murphy C."/>
            <person name="Neiman D."/>
            <person name="Pearson M."/>
            <person name="Priest M."/>
            <person name="Roberts A."/>
            <person name="Saif S."/>
            <person name="Shea T."/>
            <person name="Sisk P."/>
            <person name="Sykes S."/>
            <person name="Wortman J."/>
            <person name="Nusbaum C."/>
            <person name="Birren B."/>
        </authorList>
    </citation>
    <scope>NUCLEOTIDE SEQUENCE [LARGE SCALE GENOMIC DNA]</scope>
    <source>
        <strain evidence="1 2">90A8</strain>
    </source>
</reference>
<dbReference type="Proteomes" id="UP000013085">
    <property type="component" value="Unassembled WGS sequence"/>
</dbReference>
<gene>
    <name evidence="1" type="ORF">HMPREF1090_00493</name>
</gene>
<sequence>MSRYNTQVLSSIRMLCRMQNIDEKVLYERAKLILSIYREVCWSTIDRANDVCDTLICTYGDSLDGALIYLENFAPDEARERFEERIRSLFETKWIIELVDMAMLKIREYPDKGALYCEIISKAYLNRFKYRESEMLEVLNMERSTYYDRKKEAILLFGLSLWGTAIPKLKDFLESAREEEALCYCEC</sequence>
<organism evidence="1 2">
    <name type="scientific">[Clostridium] clostridioforme 90A8</name>
    <dbReference type="NCBI Taxonomy" id="999408"/>
    <lineage>
        <taxon>Bacteria</taxon>
        <taxon>Bacillati</taxon>
        <taxon>Bacillota</taxon>
        <taxon>Clostridia</taxon>
        <taxon>Lachnospirales</taxon>
        <taxon>Lachnospiraceae</taxon>
        <taxon>Enterocloster</taxon>
    </lineage>
</organism>
<dbReference type="HOGENOM" id="CLU_114887_0_0_9"/>
<dbReference type="GeneID" id="86056810"/>
<dbReference type="RefSeq" id="WP_002304412.1">
    <property type="nucleotide sequence ID" value="NZ_KB850987.1"/>
</dbReference>
<evidence type="ECO:0000313" key="2">
    <source>
        <dbReference type="Proteomes" id="UP000013085"/>
    </source>
</evidence>
<dbReference type="AlphaFoldDB" id="A0A0E2HH57"/>
<accession>A0A0E2HH57</accession>